<proteinExistence type="predicted"/>
<keyword evidence="2" id="KW-1185">Reference proteome</keyword>
<sequence>MRDKQGFWPNTSSQAINVRGAFVNKRSVLNAFEADMKNSVETELFPRATGQCQWNILAIPKNVTTEDRTVYGYDEAVYQSGTYEWTTKFEYKDTNKITFYRPYTLLPDQGVQKELCKHTAILVCFIFVKEIATENPYRDTAARKSAQDVVCHVQLTSSPAGNLVAPRLPIRNSLVVCPTEFDPFLFYNHCTFDSPLASYPYFFARATPMYVGCLSDLLIHKDWPHRHEIVLKVSMLATRLFMKNLFVDSGFCLNTIVYWFDVNREIQLTHFTSREAPSCNIGDATKAFWETLACALQEACDEQVSEHCVNAIPNLRSKLDLQNDTLKRLLNFIEAAQDPVFHSGEYVKLFEEFLKDALSKQFMKP</sequence>
<dbReference type="AlphaFoldDB" id="A0AAE0BEN4"/>
<organism evidence="1 2">
    <name type="scientific">Cymbomonas tetramitiformis</name>
    <dbReference type="NCBI Taxonomy" id="36881"/>
    <lineage>
        <taxon>Eukaryota</taxon>
        <taxon>Viridiplantae</taxon>
        <taxon>Chlorophyta</taxon>
        <taxon>Pyramimonadophyceae</taxon>
        <taxon>Pyramimonadales</taxon>
        <taxon>Pyramimonadaceae</taxon>
        <taxon>Cymbomonas</taxon>
    </lineage>
</organism>
<comment type="caution">
    <text evidence="1">The sequence shown here is derived from an EMBL/GenBank/DDBJ whole genome shotgun (WGS) entry which is preliminary data.</text>
</comment>
<evidence type="ECO:0000313" key="1">
    <source>
        <dbReference type="EMBL" id="KAK3234645.1"/>
    </source>
</evidence>
<dbReference type="EMBL" id="LGRX02035483">
    <property type="protein sequence ID" value="KAK3234645.1"/>
    <property type="molecule type" value="Genomic_DNA"/>
</dbReference>
<gene>
    <name evidence="1" type="ORF">CYMTET_55195</name>
</gene>
<reference evidence="1 2" key="1">
    <citation type="journal article" date="2015" name="Genome Biol. Evol.">
        <title>Comparative Genomics of a Bacterivorous Green Alga Reveals Evolutionary Causalities and Consequences of Phago-Mixotrophic Mode of Nutrition.</title>
        <authorList>
            <person name="Burns J.A."/>
            <person name="Paasch A."/>
            <person name="Narechania A."/>
            <person name="Kim E."/>
        </authorList>
    </citation>
    <scope>NUCLEOTIDE SEQUENCE [LARGE SCALE GENOMIC DNA]</scope>
    <source>
        <strain evidence="1 2">PLY_AMNH</strain>
    </source>
</reference>
<dbReference type="Proteomes" id="UP001190700">
    <property type="component" value="Unassembled WGS sequence"/>
</dbReference>
<protein>
    <submittedName>
        <fullName evidence="1">Uncharacterized protein</fullName>
    </submittedName>
</protein>
<evidence type="ECO:0000313" key="2">
    <source>
        <dbReference type="Proteomes" id="UP001190700"/>
    </source>
</evidence>
<name>A0AAE0BEN4_9CHLO</name>
<accession>A0AAE0BEN4</accession>